<keyword evidence="4" id="KW-1185">Reference proteome</keyword>
<dbReference type="InterPro" id="IPR005184">
    <property type="entry name" value="DUF306_Meta_HslJ"/>
</dbReference>
<organism evidence="3 4">
    <name type="scientific">Comamonas avium</name>
    <dbReference type="NCBI Taxonomy" id="2762231"/>
    <lineage>
        <taxon>Bacteria</taxon>
        <taxon>Pseudomonadati</taxon>
        <taxon>Pseudomonadota</taxon>
        <taxon>Betaproteobacteria</taxon>
        <taxon>Burkholderiales</taxon>
        <taxon>Comamonadaceae</taxon>
        <taxon>Comamonas</taxon>
    </lineage>
</organism>
<reference evidence="3 4" key="1">
    <citation type="submission" date="2020-08" db="EMBL/GenBank/DDBJ databases">
        <title>A Genomic Blueprint of the Chicken Gut Microbiome.</title>
        <authorList>
            <person name="Gilroy R."/>
            <person name="Ravi A."/>
            <person name="Getino M."/>
            <person name="Pursley I."/>
            <person name="Horton D.L."/>
            <person name="Alikhan N.-F."/>
            <person name="Baker D."/>
            <person name="Gharbi K."/>
            <person name="Hall N."/>
            <person name="Watson M."/>
            <person name="Adriaenssens E.M."/>
            <person name="Foster-Nyarko E."/>
            <person name="Jarju S."/>
            <person name="Secka A."/>
            <person name="Antonio M."/>
            <person name="Oren A."/>
            <person name="Chaudhuri R."/>
            <person name="La Ragione R.M."/>
            <person name="Hildebrand F."/>
            <person name="Pallen M.J."/>
        </authorList>
    </citation>
    <scope>NUCLEOTIDE SEQUENCE [LARGE SCALE GENOMIC DNA]</scope>
    <source>
        <strain evidence="3 4">Sa2CVA6</strain>
    </source>
</reference>
<gene>
    <name evidence="3" type="ORF">H9646_17110</name>
</gene>
<dbReference type="Gene3D" id="2.40.128.270">
    <property type="match status" value="1"/>
</dbReference>
<proteinExistence type="predicted"/>
<dbReference type="InterPro" id="IPR038670">
    <property type="entry name" value="HslJ-like_sf"/>
</dbReference>
<dbReference type="Pfam" id="PF14302">
    <property type="entry name" value="DUF4377"/>
    <property type="match status" value="1"/>
</dbReference>
<dbReference type="PANTHER" id="PTHR35535:SF1">
    <property type="entry name" value="HEAT SHOCK PROTEIN HSLJ"/>
    <property type="match status" value="1"/>
</dbReference>
<dbReference type="InterPro" id="IPR053147">
    <property type="entry name" value="Hsp_HslJ-like"/>
</dbReference>
<evidence type="ECO:0000259" key="2">
    <source>
        <dbReference type="Pfam" id="PF14302"/>
    </source>
</evidence>
<sequence>MLNLKSLGVACALSTTALVGCSSSADLKTPAHANAATLQSHHWQLQQALTAQGTADKQWQVPASASNTTRTVGLRFSADHIVSVDRLCNLISGGYRTQGEQMHIERLTSTMMACGNTDLMQLEKNVAQQLSNVSTWKITDGAPPILELNFKSGAKWQLKGQPTPETLYGQSERIFLEVAPQKVACNHPLIPNAQCLQVRELKYNEQGIKQSTGTWENFYGAIEGYTHQAGVRNVLRIKRFTRPQPMPADASKFVYVLDMTVESEIVR</sequence>
<dbReference type="Proteomes" id="UP000634919">
    <property type="component" value="Unassembled WGS sequence"/>
</dbReference>
<dbReference type="InterPro" id="IPR025485">
    <property type="entry name" value="DUF4377"/>
</dbReference>
<feature type="domain" description="DUF306" evidence="1">
    <location>
        <begin position="36"/>
        <end position="153"/>
    </location>
</feature>
<dbReference type="RefSeq" id="WP_191724608.1">
    <property type="nucleotide sequence ID" value="NZ_JACSQK010000010.1"/>
</dbReference>
<dbReference type="Pfam" id="PF03724">
    <property type="entry name" value="META"/>
    <property type="match status" value="1"/>
</dbReference>
<evidence type="ECO:0000313" key="3">
    <source>
        <dbReference type="EMBL" id="MBD7962192.1"/>
    </source>
</evidence>
<evidence type="ECO:0000259" key="1">
    <source>
        <dbReference type="Pfam" id="PF03724"/>
    </source>
</evidence>
<feature type="domain" description="DUF4377" evidence="2">
    <location>
        <begin position="177"/>
        <end position="262"/>
    </location>
</feature>
<dbReference type="PROSITE" id="PS51257">
    <property type="entry name" value="PROKAR_LIPOPROTEIN"/>
    <property type="match status" value="1"/>
</dbReference>
<accession>A0ABR8SFF4</accession>
<name>A0ABR8SFF4_9BURK</name>
<protein>
    <submittedName>
        <fullName evidence="3">META and DUF4377 domain-containing protein</fullName>
    </submittedName>
</protein>
<dbReference type="PANTHER" id="PTHR35535">
    <property type="entry name" value="HEAT SHOCK PROTEIN HSLJ"/>
    <property type="match status" value="1"/>
</dbReference>
<evidence type="ECO:0000313" key="4">
    <source>
        <dbReference type="Proteomes" id="UP000634919"/>
    </source>
</evidence>
<dbReference type="EMBL" id="JACSQK010000010">
    <property type="protein sequence ID" value="MBD7962192.1"/>
    <property type="molecule type" value="Genomic_DNA"/>
</dbReference>
<comment type="caution">
    <text evidence="3">The sequence shown here is derived from an EMBL/GenBank/DDBJ whole genome shotgun (WGS) entry which is preliminary data.</text>
</comment>